<dbReference type="EMBL" id="FORP01000008">
    <property type="protein sequence ID" value="SFJ76465.1"/>
    <property type="molecule type" value="Genomic_DNA"/>
</dbReference>
<proteinExistence type="predicted"/>
<name>A0A1I3U0F8_9PSEU</name>
<keyword evidence="3" id="KW-1185">Reference proteome</keyword>
<dbReference type="GO" id="GO:0003677">
    <property type="term" value="F:DNA binding"/>
    <property type="evidence" value="ECO:0007669"/>
    <property type="project" value="InterPro"/>
</dbReference>
<dbReference type="Pfam" id="PF12728">
    <property type="entry name" value="HTH_17"/>
    <property type="match status" value="1"/>
</dbReference>
<dbReference type="STRING" id="115433.SAMN05421835_108175"/>
<evidence type="ECO:0000259" key="1">
    <source>
        <dbReference type="Pfam" id="PF12728"/>
    </source>
</evidence>
<dbReference type="OrthoDB" id="3789542at2"/>
<gene>
    <name evidence="2" type="ORF">SAMN05421835_108175</name>
</gene>
<dbReference type="InterPro" id="IPR041657">
    <property type="entry name" value="HTH_17"/>
</dbReference>
<protein>
    <submittedName>
        <fullName evidence="2">DNA binding domain-containing protein, excisionase family</fullName>
    </submittedName>
</protein>
<sequence>MDTTTHTNSRRVLLKVEDAARALSIGRTTMYALIKAGHIATVQIGHLRRVPLAALEAYVQQLANDQPEAA</sequence>
<reference evidence="2 3" key="1">
    <citation type="submission" date="2016-10" db="EMBL/GenBank/DDBJ databases">
        <authorList>
            <person name="de Groot N.N."/>
        </authorList>
    </citation>
    <scope>NUCLEOTIDE SEQUENCE [LARGE SCALE GENOMIC DNA]</scope>
    <source>
        <strain evidence="2 3">DSM 44468</strain>
    </source>
</reference>
<evidence type="ECO:0000313" key="2">
    <source>
        <dbReference type="EMBL" id="SFJ76465.1"/>
    </source>
</evidence>
<dbReference type="InterPro" id="IPR010093">
    <property type="entry name" value="SinI_DNA-bd"/>
</dbReference>
<evidence type="ECO:0000313" key="3">
    <source>
        <dbReference type="Proteomes" id="UP000199025"/>
    </source>
</evidence>
<accession>A0A1I3U0F8</accession>
<dbReference type="RefSeq" id="WP_091508174.1">
    <property type="nucleotide sequence ID" value="NZ_FORP01000008.1"/>
</dbReference>
<dbReference type="Proteomes" id="UP000199025">
    <property type="component" value="Unassembled WGS sequence"/>
</dbReference>
<dbReference type="AlphaFoldDB" id="A0A1I3U0F8"/>
<organism evidence="2 3">
    <name type="scientific">Amycolatopsis sacchari</name>
    <dbReference type="NCBI Taxonomy" id="115433"/>
    <lineage>
        <taxon>Bacteria</taxon>
        <taxon>Bacillati</taxon>
        <taxon>Actinomycetota</taxon>
        <taxon>Actinomycetes</taxon>
        <taxon>Pseudonocardiales</taxon>
        <taxon>Pseudonocardiaceae</taxon>
        <taxon>Amycolatopsis</taxon>
    </lineage>
</organism>
<feature type="domain" description="Helix-turn-helix" evidence="1">
    <location>
        <begin position="13"/>
        <end position="61"/>
    </location>
</feature>
<dbReference type="NCBIfam" id="TIGR01764">
    <property type="entry name" value="excise"/>
    <property type="match status" value="1"/>
</dbReference>